<evidence type="ECO:0000256" key="2">
    <source>
        <dbReference type="SAM" id="SignalP"/>
    </source>
</evidence>
<keyword evidence="2" id="KW-0732">Signal</keyword>
<proteinExistence type="predicted"/>
<evidence type="ECO:0000256" key="1">
    <source>
        <dbReference type="SAM" id="MobiDB-lite"/>
    </source>
</evidence>
<reference evidence="3 4" key="1">
    <citation type="submission" date="2017-04" db="EMBL/GenBank/DDBJ databases">
        <authorList>
            <person name="Afonso C.L."/>
            <person name="Miller P.J."/>
            <person name="Scott M.A."/>
            <person name="Spackman E."/>
            <person name="Goraichik I."/>
            <person name="Dimitrov K.M."/>
            <person name="Suarez D.L."/>
            <person name="Swayne D.E."/>
        </authorList>
    </citation>
    <scope>NUCLEOTIDE SEQUENCE [LARGE SCALE GENOMIC DNA]</scope>
    <source>
        <strain evidence="3 4">CGMCC 1.12511</strain>
    </source>
</reference>
<sequence>MRPTLTRSSQALACAAALLTLAACGGDADGEKTSASSSSTSSEPTYDDDYAFAEAKKVSPKLRAHDPNTPLPEGTEWATASYIKAYNGSRAEMKKQGIREKGTVTVESTHLAESNPDAVGGWDLTVYECSTSTVRYYQGSKDVTSRPEDPSKPAPKGPQENVHLVSYTTPDGGKTWQLDKSQLLLGKDAKESPCAK</sequence>
<dbReference type="EMBL" id="FWXN01000011">
    <property type="protein sequence ID" value="SMC83453.1"/>
    <property type="molecule type" value="Genomic_DNA"/>
</dbReference>
<feature type="region of interest" description="Disordered" evidence="1">
    <location>
        <begin position="138"/>
        <end position="174"/>
    </location>
</feature>
<feature type="chain" id="PRO_5038752716" description="Lipoprotein" evidence="2">
    <location>
        <begin position="23"/>
        <end position="196"/>
    </location>
</feature>
<dbReference type="PROSITE" id="PS51257">
    <property type="entry name" value="PROKAR_LIPOPROTEIN"/>
    <property type="match status" value="1"/>
</dbReference>
<accession>A0A1W2CE23</accession>
<gene>
    <name evidence="3" type="ORF">SAMN06296429_11115</name>
</gene>
<dbReference type="AlphaFoldDB" id="A0A1W2CE23"/>
<feature type="region of interest" description="Disordered" evidence="1">
    <location>
        <begin position="27"/>
        <end position="49"/>
    </location>
</feature>
<evidence type="ECO:0008006" key="5">
    <source>
        <dbReference type="Google" id="ProtNLM"/>
    </source>
</evidence>
<dbReference type="OrthoDB" id="4867212at2"/>
<name>A0A1W2CE23_9MICO</name>
<dbReference type="RefSeq" id="WP_084452152.1">
    <property type="nucleotide sequence ID" value="NZ_FWXN01000011.1"/>
</dbReference>
<dbReference type="Proteomes" id="UP000192634">
    <property type="component" value="Unassembled WGS sequence"/>
</dbReference>
<evidence type="ECO:0000313" key="4">
    <source>
        <dbReference type="Proteomes" id="UP000192634"/>
    </source>
</evidence>
<organism evidence="3 4">
    <name type="scientific">Janibacter indicus</name>
    <dbReference type="NCBI Taxonomy" id="857417"/>
    <lineage>
        <taxon>Bacteria</taxon>
        <taxon>Bacillati</taxon>
        <taxon>Actinomycetota</taxon>
        <taxon>Actinomycetes</taxon>
        <taxon>Micrococcales</taxon>
        <taxon>Intrasporangiaceae</taxon>
        <taxon>Janibacter</taxon>
    </lineage>
</organism>
<protein>
    <recommendedName>
        <fullName evidence="5">Lipoprotein</fullName>
    </recommendedName>
</protein>
<feature type="compositionally biased region" description="Low complexity" evidence="1">
    <location>
        <begin position="33"/>
        <end position="42"/>
    </location>
</feature>
<evidence type="ECO:0000313" key="3">
    <source>
        <dbReference type="EMBL" id="SMC83453.1"/>
    </source>
</evidence>
<feature type="signal peptide" evidence="2">
    <location>
        <begin position="1"/>
        <end position="22"/>
    </location>
</feature>